<dbReference type="PROSITE" id="PS00134">
    <property type="entry name" value="TRYPSIN_HIS"/>
    <property type="match status" value="1"/>
</dbReference>
<dbReference type="PANTHER" id="PTHR24250:SF27">
    <property type="entry name" value="ELASTASE 2 LIKE"/>
    <property type="match status" value="1"/>
</dbReference>
<gene>
    <name evidence="4" type="ORF">MHUMG1_00045</name>
</gene>
<proteinExistence type="predicted"/>
<evidence type="ECO:0000256" key="2">
    <source>
        <dbReference type="SAM" id="SignalP"/>
    </source>
</evidence>
<dbReference type="SMART" id="SM00020">
    <property type="entry name" value="Tryp_SPc"/>
    <property type="match status" value="1"/>
</dbReference>
<evidence type="ECO:0000256" key="1">
    <source>
        <dbReference type="ARBA" id="ARBA00023157"/>
    </source>
</evidence>
<dbReference type="InterPro" id="IPR001254">
    <property type="entry name" value="Trypsin_dom"/>
</dbReference>
<dbReference type="EMBL" id="JACEFI010000001">
    <property type="protein sequence ID" value="KAH0601173.1"/>
    <property type="molecule type" value="Genomic_DNA"/>
</dbReference>
<feature type="domain" description="Peptidase S1" evidence="3">
    <location>
        <begin position="27"/>
        <end position="244"/>
    </location>
</feature>
<keyword evidence="2" id="KW-0732">Signal</keyword>
<dbReference type="PROSITE" id="PS50240">
    <property type="entry name" value="TRYPSIN_DOM"/>
    <property type="match status" value="1"/>
</dbReference>
<protein>
    <recommendedName>
        <fullName evidence="3">Peptidase S1 domain-containing protein</fullName>
    </recommendedName>
</protein>
<accession>A0A9P8SC23</accession>
<evidence type="ECO:0000259" key="3">
    <source>
        <dbReference type="PROSITE" id="PS50240"/>
    </source>
</evidence>
<dbReference type="AlphaFoldDB" id="A0A9P8SC23"/>
<name>A0A9P8SC23_9HYPO</name>
<dbReference type="Proteomes" id="UP000764110">
    <property type="component" value="Unassembled WGS sequence"/>
</dbReference>
<organism evidence="4 5">
    <name type="scientific">Metarhizium humberi</name>
    <dbReference type="NCBI Taxonomy" id="2596975"/>
    <lineage>
        <taxon>Eukaryota</taxon>
        <taxon>Fungi</taxon>
        <taxon>Dikarya</taxon>
        <taxon>Ascomycota</taxon>
        <taxon>Pezizomycotina</taxon>
        <taxon>Sordariomycetes</taxon>
        <taxon>Hypocreomycetidae</taxon>
        <taxon>Hypocreales</taxon>
        <taxon>Clavicipitaceae</taxon>
        <taxon>Metarhizium</taxon>
    </lineage>
</organism>
<dbReference type="GO" id="GO:0004252">
    <property type="term" value="F:serine-type endopeptidase activity"/>
    <property type="evidence" value="ECO:0007669"/>
    <property type="project" value="InterPro"/>
</dbReference>
<dbReference type="InterPro" id="IPR009003">
    <property type="entry name" value="Peptidase_S1_PA"/>
</dbReference>
<feature type="chain" id="PRO_5040121846" description="Peptidase S1 domain-containing protein" evidence="2">
    <location>
        <begin position="21"/>
        <end position="266"/>
    </location>
</feature>
<dbReference type="PRINTS" id="PR00722">
    <property type="entry name" value="CHYMOTRYPSIN"/>
</dbReference>
<sequence length="266" mass="28059">MVPKAAILLAAAFSAISAAAATIDRRIVGGEVAQDGEFTFIVNIYDEEGLQHCGGSLLDSKTVLTAGHCVVHSAFVKAGTLNVQMGGVDAKVASYKFHQKYIPSPIYPFNDIGIIKLATPIVNSSTISYAVLPESNSVPPVDSTAVAVGCKITIPILSPQYCVDHDPEGRSVHSITGQDTVCAGESGKTLCYGDSGGPLIDQQTGTLIGVASKVLQDAKENYCGESTVFTRVSSFIPFITENLEPAPLTDAEIDDFFNNNWAQKDG</sequence>
<comment type="caution">
    <text evidence="4">The sequence shown here is derived from an EMBL/GenBank/DDBJ whole genome shotgun (WGS) entry which is preliminary data.</text>
</comment>
<dbReference type="InterPro" id="IPR018114">
    <property type="entry name" value="TRYPSIN_HIS"/>
</dbReference>
<evidence type="ECO:0000313" key="4">
    <source>
        <dbReference type="EMBL" id="KAH0601173.1"/>
    </source>
</evidence>
<dbReference type="PANTHER" id="PTHR24250">
    <property type="entry name" value="CHYMOTRYPSIN-RELATED"/>
    <property type="match status" value="1"/>
</dbReference>
<keyword evidence="1" id="KW-1015">Disulfide bond</keyword>
<keyword evidence="5" id="KW-1185">Reference proteome</keyword>
<dbReference type="Gene3D" id="2.40.10.10">
    <property type="entry name" value="Trypsin-like serine proteases"/>
    <property type="match status" value="1"/>
</dbReference>
<dbReference type="Pfam" id="PF00089">
    <property type="entry name" value="Trypsin"/>
    <property type="match status" value="1"/>
</dbReference>
<reference evidence="4 5" key="1">
    <citation type="submission" date="2020-07" db="EMBL/GenBank/DDBJ databases">
        <title>Metarhizium humberi genome.</title>
        <authorList>
            <person name="Lysoe E."/>
        </authorList>
    </citation>
    <scope>NUCLEOTIDE SEQUENCE [LARGE SCALE GENOMIC DNA]</scope>
    <source>
        <strain evidence="4 5">ESALQ1638</strain>
    </source>
</reference>
<dbReference type="GO" id="GO:0006508">
    <property type="term" value="P:proteolysis"/>
    <property type="evidence" value="ECO:0007669"/>
    <property type="project" value="InterPro"/>
</dbReference>
<evidence type="ECO:0000313" key="5">
    <source>
        <dbReference type="Proteomes" id="UP000764110"/>
    </source>
</evidence>
<dbReference type="InterPro" id="IPR001314">
    <property type="entry name" value="Peptidase_S1A"/>
</dbReference>
<dbReference type="InterPro" id="IPR043504">
    <property type="entry name" value="Peptidase_S1_PA_chymotrypsin"/>
</dbReference>
<dbReference type="SUPFAM" id="SSF50494">
    <property type="entry name" value="Trypsin-like serine proteases"/>
    <property type="match status" value="1"/>
</dbReference>
<feature type="signal peptide" evidence="2">
    <location>
        <begin position="1"/>
        <end position="20"/>
    </location>
</feature>
<dbReference type="CDD" id="cd00190">
    <property type="entry name" value="Tryp_SPc"/>
    <property type="match status" value="1"/>
</dbReference>